<comment type="caution">
    <text evidence="1">The sequence shown here is derived from an EMBL/GenBank/DDBJ whole genome shotgun (WGS) entry which is preliminary data.</text>
</comment>
<gene>
    <name evidence="1" type="ORF">BZG01_07260</name>
</gene>
<dbReference type="AlphaFoldDB" id="A0A2N3IB56"/>
<evidence type="ECO:0000313" key="1">
    <source>
        <dbReference type="EMBL" id="PKQ67527.1"/>
    </source>
</evidence>
<accession>A0A2N3IB56</accession>
<protein>
    <submittedName>
        <fullName evidence="1">Uncharacterized protein</fullName>
    </submittedName>
</protein>
<sequence length="245" mass="27631">MKIEGFSISRFRNAEFVSLGSDVVAITKSYDWVGLGIPGFYTRVETSLNNLVVQLNKLNTTTETAGAGLADKQFNNAWRALKYICLCYELHPNEDKRKAATVLINLSKTHGYNLHQESLQEQNAKAKMFLADCENVEEAKLAIQQLGIKDIVDNVQIALDALVLILDERNSKNADQKRENDTKLFRKELTESLDGMFKYMESMSGLVSGGELDTMIKKINESILKLEVSQNMRGRRKSEELAETE</sequence>
<dbReference type="RefSeq" id="WP_101309160.1">
    <property type="nucleotide sequence ID" value="NZ_MVDE01000008.1"/>
</dbReference>
<dbReference type="Proteomes" id="UP000233618">
    <property type="component" value="Unassembled WGS sequence"/>
</dbReference>
<dbReference type="Pfam" id="PF19775">
    <property type="entry name" value="DUF6261"/>
    <property type="match status" value="1"/>
</dbReference>
<dbReference type="EMBL" id="MVDE01000008">
    <property type="protein sequence ID" value="PKQ67527.1"/>
    <property type="molecule type" value="Genomic_DNA"/>
</dbReference>
<organism evidence="1 2">
    <name type="scientific">Labilibaculum manganireducens</name>
    <dbReference type="NCBI Taxonomy" id="1940525"/>
    <lineage>
        <taxon>Bacteria</taxon>
        <taxon>Pseudomonadati</taxon>
        <taxon>Bacteroidota</taxon>
        <taxon>Bacteroidia</taxon>
        <taxon>Marinilabiliales</taxon>
        <taxon>Marinifilaceae</taxon>
        <taxon>Labilibaculum</taxon>
    </lineage>
</organism>
<evidence type="ECO:0000313" key="2">
    <source>
        <dbReference type="Proteomes" id="UP000233618"/>
    </source>
</evidence>
<dbReference type="InterPro" id="IPR046228">
    <property type="entry name" value="DUF6261"/>
</dbReference>
<name>A0A2N3IB56_9BACT</name>
<keyword evidence="2" id="KW-1185">Reference proteome</keyword>
<proteinExistence type="predicted"/>
<reference evidence="1 2" key="1">
    <citation type="journal article" date="2017" name="Front. Microbiol.">
        <title>Labilibaculum manganireducens gen. nov., sp. nov. and Labilibaculum filiforme sp. nov., Novel Bacteroidetes Isolated from Subsurface Sediments of the Baltic Sea.</title>
        <authorList>
            <person name="Vandieken V."/>
            <person name="Marshall I.P."/>
            <person name="Niemann H."/>
            <person name="Engelen B."/>
            <person name="Cypionka H."/>
        </authorList>
    </citation>
    <scope>NUCLEOTIDE SEQUENCE [LARGE SCALE GENOMIC DNA]</scope>
    <source>
        <strain evidence="1 2">59.10-2M</strain>
    </source>
</reference>